<dbReference type="GO" id="GO:0046872">
    <property type="term" value="F:metal ion binding"/>
    <property type="evidence" value="ECO:0007669"/>
    <property type="project" value="UniProtKB-KW"/>
</dbReference>
<keyword evidence="11 13" id="KW-0030">Aminoacyl-tRNA synthetase</keyword>
<dbReference type="PROSITE" id="PS50862">
    <property type="entry name" value="AA_TRNA_LIGASE_II"/>
    <property type="match status" value="1"/>
</dbReference>
<keyword evidence="10 13" id="KW-0648">Protein biosynthesis</keyword>
<dbReference type="InterPro" id="IPR002314">
    <property type="entry name" value="aa-tRNA-synt_IIb"/>
</dbReference>
<feature type="binding site" evidence="13">
    <location>
        <position position="276"/>
    </location>
    <ligand>
        <name>Zn(2+)</name>
        <dbReference type="ChEBI" id="CHEBI:29105"/>
        <note>catalytic</note>
    </ligand>
</feature>
<reference evidence="15 16" key="1">
    <citation type="journal article" date="2015" name="Nature">
        <title>rRNA introns, odd ribosomes, and small enigmatic genomes across a large radiation of phyla.</title>
        <authorList>
            <person name="Brown C.T."/>
            <person name="Hug L.A."/>
            <person name="Thomas B.C."/>
            <person name="Sharon I."/>
            <person name="Castelle C.J."/>
            <person name="Singh A."/>
            <person name="Wilkins M.J."/>
            <person name="Williams K.H."/>
            <person name="Banfield J.F."/>
        </authorList>
    </citation>
    <scope>NUCLEOTIDE SEQUENCE [LARGE SCALE GENOMIC DNA]</scope>
</reference>
<dbReference type="GO" id="GO:0004829">
    <property type="term" value="F:threonine-tRNA ligase activity"/>
    <property type="evidence" value="ECO:0007669"/>
    <property type="project" value="UniProtKB-UniRule"/>
</dbReference>
<dbReference type="SUPFAM" id="SSF55681">
    <property type="entry name" value="Class II aaRS and biotin synthetases"/>
    <property type="match status" value="1"/>
</dbReference>
<dbReference type="InterPro" id="IPR006195">
    <property type="entry name" value="aa-tRNA-synth_II"/>
</dbReference>
<dbReference type="EC" id="6.1.1.3" evidence="13"/>
<dbReference type="GO" id="GO:0000049">
    <property type="term" value="F:tRNA binding"/>
    <property type="evidence" value="ECO:0007669"/>
    <property type="project" value="UniProtKB-KW"/>
</dbReference>
<dbReference type="FunFam" id="3.30.930.10:FF:000002">
    <property type="entry name" value="Threonine--tRNA ligase"/>
    <property type="match status" value="1"/>
</dbReference>
<dbReference type="InterPro" id="IPR045864">
    <property type="entry name" value="aa-tRNA-synth_II/BPL/LPL"/>
</dbReference>
<dbReference type="Gene3D" id="3.40.50.800">
    <property type="entry name" value="Anticodon-binding domain"/>
    <property type="match status" value="1"/>
</dbReference>
<evidence type="ECO:0000256" key="9">
    <source>
        <dbReference type="ARBA" id="ARBA00022884"/>
    </source>
</evidence>
<dbReference type="FunFam" id="3.40.50.800:FF:000001">
    <property type="entry name" value="Threonine--tRNA ligase"/>
    <property type="match status" value="1"/>
</dbReference>
<dbReference type="InterPro" id="IPR018163">
    <property type="entry name" value="Thr/Ala-tRNA-synth_IIc_edit"/>
</dbReference>
<dbReference type="SUPFAM" id="SSF55186">
    <property type="entry name" value="ThrRS/AlaRS common domain"/>
    <property type="match status" value="1"/>
</dbReference>
<keyword evidence="2 13" id="KW-0963">Cytoplasm</keyword>
<keyword evidence="4 13" id="KW-0436">Ligase</keyword>
<dbReference type="PATRIC" id="fig|1618355.3.peg.740"/>
<organism evidence="15 16">
    <name type="scientific">Candidatus Amesbacteria bacterium GW2011_GWA1_48_9</name>
    <dbReference type="NCBI Taxonomy" id="1618355"/>
    <lineage>
        <taxon>Bacteria</taxon>
        <taxon>Candidatus Amesiibacteriota</taxon>
    </lineage>
</organism>
<dbReference type="AlphaFoldDB" id="A0A0G1UZK6"/>
<evidence type="ECO:0000256" key="4">
    <source>
        <dbReference type="ARBA" id="ARBA00022598"/>
    </source>
</evidence>
<name>A0A0G1UZK6_9BACT</name>
<evidence type="ECO:0000256" key="1">
    <source>
        <dbReference type="ARBA" id="ARBA00008226"/>
    </source>
</evidence>
<gene>
    <name evidence="13" type="primary">thrS</name>
    <name evidence="15" type="ORF">UY33_C0025G0003</name>
</gene>
<dbReference type="CDD" id="cd00860">
    <property type="entry name" value="ThrRS_anticodon"/>
    <property type="match status" value="1"/>
</dbReference>
<dbReference type="PRINTS" id="PR01047">
    <property type="entry name" value="TRNASYNTHTHR"/>
</dbReference>
<comment type="catalytic activity">
    <reaction evidence="12 13">
        <text>tRNA(Thr) + L-threonine + ATP = L-threonyl-tRNA(Thr) + AMP + diphosphate + H(+)</text>
        <dbReference type="Rhea" id="RHEA:24624"/>
        <dbReference type="Rhea" id="RHEA-COMP:9670"/>
        <dbReference type="Rhea" id="RHEA-COMP:9704"/>
        <dbReference type="ChEBI" id="CHEBI:15378"/>
        <dbReference type="ChEBI" id="CHEBI:30616"/>
        <dbReference type="ChEBI" id="CHEBI:33019"/>
        <dbReference type="ChEBI" id="CHEBI:57926"/>
        <dbReference type="ChEBI" id="CHEBI:78442"/>
        <dbReference type="ChEBI" id="CHEBI:78534"/>
        <dbReference type="ChEBI" id="CHEBI:456215"/>
        <dbReference type="EC" id="6.1.1.3"/>
    </reaction>
</comment>
<keyword evidence="3 13" id="KW-0820">tRNA-binding</keyword>
<protein>
    <recommendedName>
        <fullName evidence="13">Threonine--tRNA ligase</fullName>
        <ecNumber evidence="13">6.1.1.3</ecNumber>
    </recommendedName>
    <alternativeName>
        <fullName evidence="13">Threonyl-tRNA synthetase</fullName>
        <shortName evidence="13">ThrRS</shortName>
    </alternativeName>
</protein>
<sequence>MNDEQTNLRHSAAHLLAAAVMQLWPKALRTIGPSIENGFYFDFDFGDTKITQNDLPRIEAEMTRILPAWKSFERYELDTDAAKKEYPGNAYKHELIDEFTNEGQKLTFYKSGQYWDLCRGGHVDHPDRQLKHFKLLSIAGAYWRGSEKNKMLTRIYGTVFSTQKELDDYLTILEEAKKRDHRKLGKDLEIFTFADEIGPGLPLWLPKGTIIKDELEKWGKQTEAKWGYQRVSTPFLTKRELFVTSGHVPYFEDEMYKVTVPGENKEETYFIKPMNCPFHHMIYKSKMRSYRDLPLKLAEYGTVARYEDSGSLNGILRPRLFCQNDAHVYCTEDQAVDVFVEIIRLHQYYYDALGLKDYYIVLCLRDPAKKDKYHGEEELWQKSESLSRAAMDKAGVKYVVEDEGAAHYGPKMDFKIKSAIGTEYGISTNQIDLFMPRRFDLKYTDRDGSQKYVIVQHRAPLGSSERFVGFLLEHFAGAFPVWLAPVQSAVLPITDKHLDYAQKVHQVLKDAGIRSELDARNEPLSARVRDWELQKVPYILAVGDREAQDNSVSVRKRGIAKTFSQSMPQFSASVIKEIATRSLA</sequence>
<feature type="domain" description="Aminoacyl-transfer RNA synthetases class-II family profile" evidence="14">
    <location>
        <begin position="223"/>
        <end position="480"/>
    </location>
</feature>
<dbReference type="Gene3D" id="3.30.980.10">
    <property type="entry name" value="Threonyl-trna Synthetase, Chain A, domain 2"/>
    <property type="match status" value="1"/>
</dbReference>
<comment type="caution">
    <text evidence="13">Lacks conserved residue(s) required for the propagation of feature annotation.</text>
</comment>
<dbReference type="InterPro" id="IPR002320">
    <property type="entry name" value="Thr-tRNA-ligase_IIa"/>
</dbReference>
<dbReference type="InterPro" id="IPR047246">
    <property type="entry name" value="ThrRS_anticodon"/>
</dbReference>
<dbReference type="Pfam" id="PF07973">
    <property type="entry name" value="tRNA_SAD"/>
    <property type="match status" value="1"/>
</dbReference>
<comment type="caution">
    <text evidence="15">The sequence shown here is derived from an EMBL/GenBank/DDBJ whole genome shotgun (WGS) entry which is preliminary data.</text>
</comment>
<evidence type="ECO:0000256" key="8">
    <source>
        <dbReference type="ARBA" id="ARBA00022840"/>
    </source>
</evidence>
<feature type="binding site" evidence="13">
    <location>
        <position position="327"/>
    </location>
    <ligand>
        <name>Zn(2+)</name>
        <dbReference type="ChEBI" id="CHEBI:29105"/>
        <note>catalytic</note>
    </ligand>
</feature>
<dbReference type="Gene3D" id="3.30.54.20">
    <property type="match status" value="1"/>
</dbReference>
<accession>A0A0G1UZK6</accession>
<dbReference type="Pfam" id="PF03129">
    <property type="entry name" value="HGTP_anticodon"/>
    <property type="match status" value="1"/>
</dbReference>
<dbReference type="InterPro" id="IPR036621">
    <property type="entry name" value="Anticodon-bd_dom_sf"/>
</dbReference>
<dbReference type="GO" id="GO:0005524">
    <property type="term" value="F:ATP binding"/>
    <property type="evidence" value="ECO:0007669"/>
    <property type="project" value="UniProtKB-UniRule"/>
</dbReference>
<evidence type="ECO:0000256" key="3">
    <source>
        <dbReference type="ARBA" id="ARBA00022555"/>
    </source>
</evidence>
<comment type="subcellular location">
    <subcellularLocation>
        <location evidence="13">Cytoplasm</location>
    </subcellularLocation>
</comment>
<dbReference type="HAMAP" id="MF_00184">
    <property type="entry name" value="Thr_tRNA_synth"/>
    <property type="match status" value="1"/>
</dbReference>
<dbReference type="PANTHER" id="PTHR11451">
    <property type="entry name" value="THREONINE-TRNA LIGASE"/>
    <property type="match status" value="1"/>
</dbReference>
<comment type="subunit">
    <text evidence="13">Homodimer.</text>
</comment>
<evidence type="ECO:0000256" key="7">
    <source>
        <dbReference type="ARBA" id="ARBA00022833"/>
    </source>
</evidence>
<dbReference type="SMART" id="SM00863">
    <property type="entry name" value="tRNA_SAD"/>
    <property type="match status" value="1"/>
</dbReference>
<keyword evidence="9 13" id="KW-0694">RNA-binding</keyword>
<evidence type="ECO:0000256" key="2">
    <source>
        <dbReference type="ARBA" id="ARBA00022490"/>
    </source>
</evidence>
<dbReference type="GO" id="GO:0005737">
    <property type="term" value="C:cytoplasm"/>
    <property type="evidence" value="ECO:0007669"/>
    <property type="project" value="UniProtKB-SubCell"/>
</dbReference>
<comment type="cofactor">
    <cofactor evidence="13">
        <name>Zn(2+)</name>
        <dbReference type="ChEBI" id="CHEBI:29105"/>
    </cofactor>
    <text evidence="13">Binds 1 zinc ion per subunit.</text>
</comment>
<dbReference type="NCBIfam" id="TIGR00418">
    <property type="entry name" value="thrS"/>
    <property type="match status" value="1"/>
</dbReference>
<evidence type="ECO:0000256" key="11">
    <source>
        <dbReference type="ARBA" id="ARBA00023146"/>
    </source>
</evidence>
<keyword evidence="7 13" id="KW-0862">Zinc</keyword>
<feature type="binding site" evidence="13">
    <location>
        <position position="457"/>
    </location>
    <ligand>
        <name>Zn(2+)</name>
        <dbReference type="ChEBI" id="CHEBI:29105"/>
        <note>catalytic</note>
    </ligand>
</feature>
<keyword evidence="5 13" id="KW-0479">Metal-binding</keyword>
<dbReference type="InterPro" id="IPR012947">
    <property type="entry name" value="tRNA_SAD"/>
</dbReference>
<evidence type="ECO:0000313" key="16">
    <source>
        <dbReference type="Proteomes" id="UP000034637"/>
    </source>
</evidence>
<keyword evidence="6 13" id="KW-0547">Nucleotide-binding</keyword>
<dbReference type="EMBL" id="LCPP01000025">
    <property type="protein sequence ID" value="KKU99664.1"/>
    <property type="molecule type" value="Genomic_DNA"/>
</dbReference>
<evidence type="ECO:0000256" key="13">
    <source>
        <dbReference type="HAMAP-Rule" id="MF_00184"/>
    </source>
</evidence>
<evidence type="ECO:0000313" key="15">
    <source>
        <dbReference type="EMBL" id="KKU99664.1"/>
    </source>
</evidence>
<dbReference type="Pfam" id="PF00587">
    <property type="entry name" value="tRNA-synt_2b"/>
    <property type="match status" value="1"/>
</dbReference>
<dbReference type="InterPro" id="IPR033728">
    <property type="entry name" value="ThrRS_core"/>
</dbReference>
<dbReference type="SUPFAM" id="SSF52954">
    <property type="entry name" value="Class II aaRS ABD-related"/>
    <property type="match status" value="1"/>
</dbReference>
<evidence type="ECO:0000256" key="10">
    <source>
        <dbReference type="ARBA" id="ARBA00022917"/>
    </source>
</evidence>
<dbReference type="PANTHER" id="PTHR11451:SF44">
    <property type="entry name" value="THREONINE--TRNA LIGASE, CHLOROPLASTIC_MITOCHONDRIAL 2"/>
    <property type="match status" value="1"/>
</dbReference>
<dbReference type="GO" id="GO:0006435">
    <property type="term" value="P:threonyl-tRNA aminoacylation"/>
    <property type="evidence" value="ECO:0007669"/>
    <property type="project" value="UniProtKB-UniRule"/>
</dbReference>
<dbReference type="Gene3D" id="3.30.930.10">
    <property type="entry name" value="Bira Bifunctional Protein, Domain 2"/>
    <property type="match status" value="1"/>
</dbReference>
<proteinExistence type="inferred from homology"/>
<evidence type="ECO:0000259" key="14">
    <source>
        <dbReference type="PROSITE" id="PS50862"/>
    </source>
</evidence>
<dbReference type="CDD" id="cd00771">
    <property type="entry name" value="ThrRS_core"/>
    <property type="match status" value="1"/>
</dbReference>
<dbReference type="InterPro" id="IPR004154">
    <property type="entry name" value="Anticodon-bd"/>
</dbReference>
<evidence type="ECO:0000256" key="5">
    <source>
        <dbReference type="ARBA" id="ARBA00022723"/>
    </source>
</evidence>
<evidence type="ECO:0000256" key="12">
    <source>
        <dbReference type="ARBA" id="ARBA00049515"/>
    </source>
</evidence>
<comment type="similarity">
    <text evidence="1 13">Belongs to the class-II aminoacyl-tRNA synthetase family.</text>
</comment>
<keyword evidence="8 13" id="KW-0067">ATP-binding</keyword>
<dbReference type="FunFam" id="3.30.980.10:FF:000005">
    <property type="entry name" value="Threonyl-tRNA synthetase, mitochondrial"/>
    <property type="match status" value="1"/>
</dbReference>
<dbReference type="Proteomes" id="UP000034637">
    <property type="component" value="Unassembled WGS sequence"/>
</dbReference>
<evidence type="ECO:0000256" key="6">
    <source>
        <dbReference type="ARBA" id="ARBA00022741"/>
    </source>
</evidence>